<feature type="binding site" evidence="4">
    <location>
        <begin position="7"/>
        <end position="11"/>
    </location>
    <ligand>
        <name>ATP</name>
        <dbReference type="ChEBI" id="CHEBI:30616"/>
    </ligand>
</feature>
<feature type="binding site" evidence="4">
    <location>
        <position position="59"/>
    </location>
    <ligand>
        <name>substrate</name>
    </ligand>
</feature>
<dbReference type="RefSeq" id="WP_069326143.1">
    <property type="nucleotide sequence ID" value="NZ_MDER01000027.1"/>
</dbReference>
<dbReference type="Proteomes" id="UP000094578">
    <property type="component" value="Unassembled WGS sequence"/>
</dbReference>
<keyword evidence="5" id="KW-0479">Metal-binding</keyword>
<comment type="caution">
    <text evidence="6">The sequence shown here is derived from an EMBL/GenBank/DDBJ whole genome shotgun (WGS) entry which is preliminary data.</text>
</comment>
<dbReference type="InterPro" id="IPR002698">
    <property type="entry name" value="FTHF_cligase"/>
</dbReference>
<dbReference type="SUPFAM" id="SSF100950">
    <property type="entry name" value="NagB/RpiA/CoA transferase-like"/>
    <property type="match status" value="1"/>
</dbReference>
<dbReference type="AlphaFoldDB" id="A0A1E3L9Q1"/>
<dbReference type="GO" id="GO:0046872">
    <property type="term" value="F:metal ion binding"/>
    <property type="evidence" value="ECO:0007669"/>
    <property type="project" value="UniProtKB-KW"/>
</dbReference>
<dbReference type="PANTHER" id="PTHR23407">
    <property type="entry name" value="ATPASE INHIBITOR/5-FORMYLTETRAHYDROFOLATE CYCLO-LIGASE"/>
    <property type="match status" value="1"/>
</dbReference>
<gene>
    <name evidence="6" type="ORF">PTI45_00680</name>
</gene>
<evidence type="ECO:0000256" key="2">
    <source>
        <dbReference type="ARBA" id="ARBA00022741"/>
    </source>
</evidence>
<reference evidence="6 7" key="1">
    <citation type="submission" date="2016-08" db="EMBL/GenBank/DDBJ databases">
        <title>Genome sequencing of Paenibacillus sp. TI45-13ar, isolated from Korean traditional nuruk.</title>
        <authorList>
            <person name="Kim S.-J."/>
        </authorList>
    </citation>
    <scope>NUCLEOTIDE SEQUENCE [LARGE SCALE GENOMIC DNA]</scope>
    <source>
        <strain evidence="6 7">TI45-13ar</strain>
    </source>
</reference>
<proteinExistence type="inferred from homology"/>
<dbReference type="NCBIfam" id="TIGR02727">
    <property type="entry name" value="MTHFS_bact"/>
    <property type="match status" value="1"/>
</dbReference>
<dbReference type="Pfam" id="PF01812">
    <property type="entry name" value="5-FTHF_cyc-lig"/>
    <property type="match status" value="1"/>
</dbReference>
<evidence type="ECO:0000313" key="6">
    <source>
        <dbReference type="EMBL" id="ODP29905.1"/>
    </source>
</evidence>
<keyword evidence="7" id="KW-1185">Reference proteome</keyword>
<feature type="binding site" evidence="4">
    <location>
        <begin position="146"/>
        <end position="154"/>
    </location>
    <ligand>
        <name>ATP</name>
        <dbReference type="ChEBI" id="CHEBI:30616"/>
    </ligand>
</feature>
<keyword evidence="2 4" id="KW-0547">Nucleotide-binding</keyword>
<dbReference type="InterPro" id="IPR024185">
    <property type="entry name" value="FTHF_cligase-like_sf"/>
</dbReference>
<name>A0A1E3L9Q1_9BACL</name>
<evidence type="ECO:0000256" key="5">
    <source>
        <dbReference type="RuleBase" id="RU361279"/>
    </source>
</evidence>
<dbReference type="GO" id="GO:0035999">
    <property type="term" value="P:tetrahydrofolate interconversion"/>
    <property type="evidence" value="ECO:0007669"/>
    <property type="project" value="TreeGrafter"/>
</dbReference>
<dbReference type="EC" id="6.3.3.2" evidence="5"/>
<dbReference type="EMBL" id="MDER01000027">
    <property type="protein sequence ID" value="ODP29905.1"/>
    <property type="molecule type" value="Genomic_DNA"/>
</dbReference>
<evidence type="ECO:0000313" key="7">
    <source>
        <dbReference type="Proteomes" id="UP000094578"/>
    </source>
</evidence>
<dbReference type="GO" id="GO:0009396">
    <property type="term" value="P:folic acid-containing compound biosynthetic process"/>
    <property type="evidence" value="ECO:0007669"/>
    <property type="project" value="TreeGrafter"/>
</dbReference>
<comment type="similarity">
    <text evidence="1 5">Belongs to the 5-formyltetrahydrofolate cyclo-ligase family.</text>
</comment>
<dbReference type="GO" id="GO:0030272">
    <property type="term" value="F:5-formyltetrahydrofolate cyclo-ligase activity"/>
    <property type="evidence" value="ECO:0007669"/>
    <property type="project" value="UniProtKB-EC"/>
</dbReference>
<organism evidence="6 7">
    <name type="scientific">Paenibacillus nuruki</name>
    <dbReference type="NCBI Taxonomy" id="1886670"/>
    <lineage>
        <taxon>Bacteria</taxon>
        <taxon>Bacillati</taxon>
        <taxon>Bacillota</taxon>
        <taxon>Bacilli</taxon>
        <taxon>Bacillales</taxon>
        <taxon>Paenibacillaceae</taxon>
        <taxon>Paenibacillus</taxon>
    </lineage>
</organism>
<dbReference type="Gene3D" id="3.40.50.10420">
    <property type="entry name" value="NagB/RpiA/CoA transferase-like"/>
    <property type="match status" value="1"/>
</dbReference>
<keyword evidence="6" id="KW-0436">Ligase</keyword>
<evidence type="ECO:0000256" key="1">
    <source>
        <dbReference type="ARBA" id="ARBA00010638"/>
    </source>
</evidence>
<feature type="binding site" evidence="4">
    <location>
        <position position="64"/>
    </location>
    <ligand>
        <name>substrate</name>
    </ligand>
</feature>
<keyword evidence="3 4" id="KW-0067">ATP-binding</keyword>
<comment type="catalytic activity">
    <reaction evidence="5">
        <text>(6S)-5-formyl-5,6,7,8-tetrahydrofolate + ATP = (6R)-5,10-methenyltetrahydrofolate + ADP + phosphate</text>
        <dbReference type="Rhea" id="RHEA:10488"/>
        <dbReference type="ChEBI" id="CHEBI:30616"/>
        <dbReference type="ChEBI" id="CHEBI:43474"/>
        <dbReference type="ChEBI" id="CHEBI:57455"/>
        <dbReference type="ChEBI" id="CHEBI:57457"/>
        <dbReference type="ChEBI" id="CHEBI:456216"/>
        <dbReference type="EC" id="6.3.3.2"/>
    </reaction>
</comment>
<sequence>MEIVSNKQRLRQELKRKRMALTPEQRLQESADICAAAASYMNQLRQQKQKSTLTLFTYLAYRDEPDTMPLLHQCWQAGDTVFAPRIDAAQDALFHLYPITGIHDIEPGAFGIPEPKHDLPIVPESAWQEIDLILVPGLGYDKQGGRIGYGGGYYDRFMSRLEQTSSHLPVCGAFVFGTQITEKIPMESHDFRIDVLFMASEYKVTTKSEK</sequence>
<keyword evidence="5" id="KW-0460">Magnesium</keyword>
<comment type="cofactor">
    <cofactor evidence="5">
        <name>Mg(2+)</name>
        <dbReference type="ChEBI" id="CHEBI:18420"/>
    </cofactor>
</comment>
<dbReference type="PANTHER" id="PTHR23407:SF1">
    <property type="entry name" value="5-FORMYLTETRAHYDROFOLATE CYCLO-LIGASE"/>
    <property type="match status" value="1"/>
</dbReference>
<dbReference type="GO" id="GO:0005524">
    <property type="term" value="F:ATP binding"/>
    <property type="evidence" value="ECO:0007669"/>
    <property type="project" value="UniProtKB-KW"/>
</dbReference>
<evidence type="ECO:0000256" key="3">
    <source>
        <dbReference type="ARBA" id="ARBA00022840"/>
    </source>
</evidence>
<dbReference type="InterPro" id="IPR037171">
    <property type="entry name" value="NagB/RpiA_transferase-like"/>
</dbReference>
<protein>
    <recommendedName>
        <fullName evidence="5">5-formyltetrahydrofolate cyclo-ligase</fullName>
        <ecNumber evidence="5">6.3.3.2</ecNumber>
    </recommendedName>
</protein>
<dbReference type="STRING" id="1886670.PTI45_00680"/>
<dbReference type="PIRSF" id="PIRSF006806">
    <property type="entry name" value="FTHF_cligase"/>
    <property type="match status" value="1"/>
</dbReference>
<dbReference type="PATRIC" id="fig|1886670.3.peg.698"/>
<accession>A0A1E3L9Q1</accession>
<evidence type="ECO:0000256" key="4">
    <source>
        <dbReference type="PIRSR" id="PIRSR006806-1"/>
    </source>
</evidence>